<feature type="compositionally biased region" description="Polar residues" evidence="1">
    <location>
        <begin position="56"/>
        <end position="67"/>
    </location>
</feature>
<sequence>METLSNTLLWANATQRHPHHERQPEQVPPENDNPGAGPGFIHGDSSCSVRGRREQLNQTLPQVGQPT</sequence>
<proteinExistence type="predicted"/>
<feature type="compositionally biased region" description="Polar residues" evidence="1">
    <location>
        <begin position="1"/>
        <end position="15"/>
    </location>
</feature>
<name>A0A1A8XLN5_9PROT</name>
<gene>
    <name evidence="2" type="ORF">ACCAA_190029</name>
</gene>
<evidence type="ECO:0000256" key="1">
    <source>
        <dbReference type="SAM" id="MobiDB-lite"/>
    </source>
</evidence>
<dbReference type="AlphaFoldDB" id="A0A1A8XLN5"/>
<evidence type="ECO:0000313" key="2">
    <source>
        <dbReference type="EMBL" id="SBT04858.1"/>
    </source>
</evidence>
<protein>
    <submittedName>
        <fullName evidence="2">Uncharacterized protein</fullName>
    </submittedName>
</protein>
<dbReference type="EMBL" id="FLQX01000093">
    <property type="protein sequence ID" value="SBT04858.1"/>
    <property type="molecule type" value="Genomic_DNA"/>
</dbReference>
<evidence type="ECO:0000313" key="3">
    <source>
        <dbReference type="Proteomes" id="UP000199169"/>
    </source>
</evidence>
<reference evidence="2 3" key="1">
    <citation type="submission" date="2016-06" db="EMBL/GenBank/DDBJ databases">
        <authorList>
            <person name="Kjaerup R.B."/>
            <person name="Dalgaard T.S."/>
            <person name="Juul-Madsen H.R."/>
        </authorList>
    </citation>
    <scope>NUCLEOTIDE SEQUENCE [LARGE SCALE GENOMIC DNA]</scope>
    <source>
        <strain evidence="2">3</strain>
    </source>
</reference>
<dbReference type="Proteomes" id="UP000199169">
    <property type="component" value="Unassembled WGS sequence"/>
</dbReference>
<accession>A0A1A8XLN5</accession>
<feature type="region of interest" description="Disordered" evidence="1">
    <location>
        <begin position="1"/>
        <end position="67"/>
    </location>
</feature>
<keyword evidence="3" id="KW-1185">Reference proteome</keyword>
<organism evidence="2 3">
    <name type="scientific">Candidatus Accumulibacter aalborgensis</name>
    <dbReference type="NCBI Taxonomy" id="1860102"/>
    <lineage>
        <taxon>Bacteria</taxon>
        <taxon>Pseudomonadati</taxon>
        <taxon>Pseudomonadota</taxon>
        <taxon>Betaproteobacteria</taxon>
        <taxon>Candidatus Accumulibacter</taxon>
    </lineage>
</organism>